<dbReference type="PANTHER" id="PTHR46599">
    <property type="entry name" value="PIGGYBAC TRANSPOSABLE ELEMENT-DERIVED PROTEIN 4"/>
    <property type="match status" value="1"/>
</dbReference>
<feature type="region of interest" description="Disordered" evidence="1">
    <location>
        <begin position="23"/>
        <end position="117"/>
    </location>
</feature>
<feature type="compositionally biased region" description="Basic and acidic residues" evidence="1">
    <location>
        <begin position="79"/>
        <end position="92"/>
    </location>
</feature>
<evidence type="ECO:0008006" key="6">
    <source>
        <dbReference type="Google" id="ProtNLM"/>
    </source>
</evidence>
<dbReference type="Pfam" id="PF13843">
    <property type="entry name" value="DDE_Tnp_1_7"/>
    <property type="match status" value="1"/>
</dbReference>
<dbReference type="InterPro" id="IPR029526">
    <property type="entry name" value="PGBD"/>
</dbReference>
<dbReference type="PANTHER" id="PTHR46599:SF3">
    <property type="entry name" value="PIGGYBAC TRANSPOSABLE ELEMENT-DERIVED PROTEIN 4"/>
    <property type="match status" value="1"/>
</dbReference>
<dbReference type="InterPro" id="IPR032718">
    <property type="entry name" value="PGBD4_Znf_C"/>
</dbReference>
<reference evidence="4" key="1">
    <citation type="submission" date="2025-08" db="UniProtKB">
        <authorList>
            <consortium name="Ensembl"/>
        </authorList>
    </citation>
    <scope>IDENTIFICATION</scope>
</reference>
<protein>
    <recommendedName>
        <fullName evidence="6">PiggyBac transposable element-derived protein 4</fullName>
    </recommendedName>
</protein>
<feature type="domain" description="PiggyBac transposable element-derived protein 4 C-terminal zinc-finger" evidence="2">
    <location>
        <begin position="574"/>
        <end position="611"/>
    </location>
</feature>
<organism evidence="4 5">
    <name type="scientific">Leptobrachium leishanense</name>
    <name type="common">Leishan spiny toad</name>
    <dbReference type="NCBI Taxonomy" id="445787"/>
    <lineage>
        <taxon>Eukaryota</taxon>
        <taxon>Metazoa</taxon>
        <taxon>Chordata</taxon>
        <taxon>Craniata</taxon>
        <taxon>Vertebrata</taxon>
        <taxon>Euteleostomi</taxon>
        <taxon>Amphibia</taxon>
        <taxon>Batrachia</taxon>
        <taxon>Anura</taxon>
        <taxon>Pelobatoidea</taxon>
        <taxon>Megophryidae</taxon>
        <taxon>Leptobrachium</taxon>
    </lineage>
</organism>
<dbReference type="Ensembl" id="ENSLLET00000029783.1">
    <property type="protein sequence ID" value="ENSLLEP00000028668.1"/>
    <property type="gene ID" value="ENSLLEG00000018215.1"/>
</dbReference>
<sequence>MAKRLLGAEEAADVLLISDSDFCSDDESFREDSDSVFAHGESSPTDCSSDDEEQSDERRRGRTRSPGCSHGRAATTSSEDVKADPDGVKADPDGVMGVEDATSTNDLKPEPTYNWTSPNMVQPELPKFSSKPGVLVGTAGFEPMNYFQLFIDDGFLESIVQQTNLYAKQYFKGLKEELRPHSRRRQWTETNLKEMRKFWGLTLQMGIVQKPSISSYWTTECTQTTPIFPATMKRDRYQLLIKFLHFNNNEFALPRDHKEYDRLFKLRPILDHLLERFQEYYTPGQNLSIDESLLLFKGRIGFKQYVPSKRAVYGIKVYKLCESSSGYTYRFRVYTGKDSLLTLPDCPSSLSSSDKIARDLLHPLFNKGYHVYTDNFFTSVSLFRFLYSKGTGACGMIHANSVGFANFMVKKQKRGETTALRREELLAVKFTHKRDVHMLTTIHDESTIKVQARAKDPSVRKPSCLLDYNLHMGGGDRTDQMIETYDAIRKSYVWYKKLVVHLVQLSMVNAYILYQATQEKRITFLKFQESVIERLICPAENAPVVEEVEELVRLKGNHFADFLPPTEKRARPCKRCRVCTRKGQRKETRYYCPDCPTKPGLCMPTCFKIYHTVQDY</sequence>
<reference evidence="4" key="2">
    <citation type="submission" date="2025-09" db="UniProtKB">
        <authorList>
            <consortium name="Ensembl"/>
        </authorList>
    </citation>
    <scope>IDENTIFICATION</scope>
</reference>
<evidence type="ECO:0000313" key="4">
    <source>
        <dbReference type="Ensembl" id="ENSLLEP00000028668.1"/>
    </source>
</evidence>
<keyword evidence="5" id="KW-1185">Reference proteome</keyword>
<name>A0A8C5WCR5_9ANUR</name>
<dbReference type="GeneTree" id="ENSGT00940000164464"/>
<evidence type="ECO:0000259" key="3">
    <source>
        <dbReference type="Pfam" id="PF13843"/>
    </source>
</evidence>
<proteinExistence type="predicted"/>
<evidence type="ECO:0000256" key="1">
    <source>
        <dbReference type="SAM" id="MobiDB-lite"/>
    </source>
</evidence>
<accession>A0A8C5WCR5</accession>
<feature type="domain" description="PiggyBac transposable element-derived protein" evidence="3">
    <location>
        <begin position="143"/>
        <end position="511"/>
    </location>
</feature>
<evidence type="ECO:0000313" key="5">
    <source>
        <dbReference type="Proteomes" id="UP000694569"/>
    </source>
</evidence>
<evidence type="ECO:0000259" key="2">
    <source>
        <dbReference type="Pfam" id="PF13842"/>
    </source>
</evidence>
<dbReference type="AlphaFoldDB" id="A0A8C5WCR5"/>
<dbReference type="Proteomes" id="UP000694569">
    <property type="component" value="Unplaced"/>
</dbReference>
<dbReference type="OrthoDB" id="5985989at2759"/>
<dbReference type="Pfam" id="PF13842">
    <property type="entry name" value="zf-Tnp_2"/>
    <property type="match status" value="1"/>
</dbReference>